<dbReference type="PROSITE" id="PS51782">
    <property type="entry name" value="LYSM"/>
    <property type="match status" value="1"/>
</dbReference>
<gene>
    <name evidence="4" type="ORF">ABLG96_16355</name>
</gene>
<keyword evidence="2" id="KW-0812">Transmembrane</keyword>
<evidence type="ECO:0000256" key="1">
    <source>
        <dbReference type="SAM" id="MobiDB-lite"/>
    </source>
</evidence>
<reference evidence="4" key="1">
    <citation type="submission" date="2024-05" db="EMBL/GenBank/DDBJ databases">
        <authorList>
            <person name="Cai S.Y."/>
            <person name="Jin L.M."/>
            <person name="Li H.R."/>
        </authorList>
    </citation>
    <scope>NUCLEOTIDE SEQUENCE</scope>
    <source>
        <strain evidence="4">A5-74</strain>
    </source>
</reference>
<evidence type="ECO:0000313" key="4">
    <source>
        <dbReference type="EMBL" id="XCG62779.1"/>
    </source>
</evidence>
<proteinExistence type="predicted"/>
<name>A0AAU8DLB9_9ACTN</name>
<feature type="transmembrane region" description="Helical" evidence="2">
    <location>
        <begin position="41"/>
        <end position="71"/>
    </location>
</feature>
<dbReference type="AlphaFoldDB" id="A0AAU8DLB9"/>
<dbReference type="InterPro" id="IPR018392">
    <property type="entry name" value="LysM"/>
</dbReference>
<dbReference type="PANTHER" id="PTHR34700">
    <property type="entry name" value="POTASSIUM BINDING PROTEIN KBP"/>
    <property type="match status" value="1"/>
</dbReference>
<feature type="compositionally biased region" description="Low complexity" evidence="1">
    <location>
        <begin position="198"/>
        <end position="237"/>
    </location>
</feature>
<sequence length="335" mass="33367">MRLPALLLAVGTATLLVPLPWRIAADLSAREVTSGRDLDSVLTALTLGGASIAVWLLLGWVLVIGVLTLVANAPGALGRVARSALARITPGFLRRSIAIGMSVGALTGVATSTAPTVAGTAVAGTAVATISIGGSAPAPGPLVPAGQLAGSITRVASAVATGADRVGDHATTAPAARVCLLLSADGQQDGVSWPTGETATSRTAGSAPAAPGTAARGTAARGTAAPGPTASGTAARGVPSPASAGEINLDWPVHRPSMTSRAPVDLDWPMPTTVVVHRGDTLWSIAARQLGPDATDAQIDSAWHRWYGANRGVIGDDPDVILPGQELNAPPAQTP</sequence>
<evidence type="ECO:0000259" key="3">
    <source>
        <dbReference type="PROSITE" id="PS51782"/>
    </source>
</evidence>
<feature type="transmembrane region" description="Helical" evidence="2">
    <location>
        <begin position="92"/>
        <end position="110"/>
    </location>
</feature>
<dbReference type="InterPro" id="IPR036779">
    <property type="entry name" value="LysM_dom_sf"/>
</dbReference>
<keyword evidence="2" id="KW-1133">Transmembrane helix</keyword>
<dbReference type="RefSeq" id="WP_353648394.1">
    <property type="nucleotide sequence ID" value="NZ_CP159218.1"/>
</dbReference>
<feature type="domain" description="LysM" evidence="3">
    <location>
        <begin position="272"/>
        <end position="329"/>
    </location>
</feature>
<dbReference type="CDD" id="cd00118">
    <property type="entry name" value="LysM"/>
    <property type="match status" value="1"/>
</dbReference>
<dbReference type="Gene3D" id="3.10.350.10">
    <property type="entry name" value="LysM domain"/>
    <property type="match status" value="1"/>
</dbReference>
<organism evidence="4">
    <name type="scientific">Nakamurella sp. A5-74</name>
    <dbReference type="NCBI Taxonomy" id="3158264"/>
    <lineage>
        <taxon>Bacteria</taxon>
        <taxon>Bacillati</taxon>
        <taxon>Actinomycetota</taxon>
        <taxon>Actinomycetes</taxon>
        <taxon>Nakamurellales</taxon>
        <taxon>Nakamurellaceae</taxon>
        <taxon>Nakamurella</taxon>
    </lineage>
</organism>
<protein>
    <submittedName>
        <fullName evidence="4">LysM peptidoglycan-binding domain-containing protein</fullName>
    </submittedName>
</protein>
<dbReference type="EMBL" id="CP159218">
    <property type="protein sequence ID" value="XCG62779.1"/>
    <property type="molecule type" value="Genomic_DNA"/>
</dbReference>
<evidence type="ECO:0000256" key="2">
    <source>
        <dbReference type="SAM" id="Phobius"/>
    </source>
</evidence>
<accession>A0AAU8DLB9</accession>
<dbReference type="PANTHER" id="PTHR34700:SF4">
    <property type="entry name" value="PHAGE-LIKE ELEMENT PBSX PROTEIN XKDP"/>
    <property type="match status" value="1"/>
</dbReference>
<dbReference type="InterPro" id="IPR052196">
    <property type="entry name" value="Bact_Kbp"/>
</dbReference>
<keyword evidence="2" id="KW-0472">Membrane</keyword>
<dbReference type="Pfam" id="PF01476">
    <property type="entry name" value="LysM"/>
    <property type="match status" value="1"/>
</dbReference>
<feature type="region of interest" description="Disordered" evidence="1">
    <location>
        <begin position="190"/>
        <end position="249"/>
    </location>
</feature>